<evidence type="ECO:0008006" key="4">
    <source>
        <dbReference type="Google" id="ProtNLM"/>
    </source>
</evidence>
<dbReference type="Proteomes" id="UP000622653">
    <property type="component" value="Unassembled WGS sequence"/>
</dbReference>
<protein>
    <recommendedName>
        <fullName evidence="4">ABC-2 family transporter protein</fullName>
    </recommendedName>
</protein>
<dbReference type="AlphaFoldDB" id="A0A8J7G1L9"/>
<feature type="transmembrane region" description="Helical" evidence="1">
    <location>
        <begin position="356"/>
        <end position="379"/>
    </location>
</feature>
<feature type="transmembrane region" description="Helical" evidence="1">
    <location>
        <begin position="293"/>
        <end position="315"/>
    </location>
</feature>
<reference evidence="2" key="1">
    <citation type="submission" date="2020-11" db="EMBL/GenBank/DDBJ databases">
        <title>Multidrug resistant novel bacterium Savagea serpentis sp. nov., isolated from the scats of a vine snake (Ahaetulla nasuta).</title>
        <authorList>
            <person name="Venkata Ramana V."/>
            <person name="Vikas Patil S."/>
            <person name="Yogita Lugani V."/>
        </authorList>
    </citation>
    <scope>NUCLEOTIDE SEQUENCE</scope>
    <source>
        <strain evidence="2">SN6</strain>
    </source>
</reference>
<feature type="transmembrane region" description="Helical" evidence="1">
    <location>
        <begin position="238"/>
        <end position="262"/>
    </location>
</feature>
<feature type="transmembrane region" description="Helical" evidence="1">
    <location>
        <begin position="12"/>
        <end position="31"/>
    </location>
</feature>
<feature type="transmembrane region" description="Helical" evidence="1">
    <location>
        <begin position="322"/>
        <end position="344"/>
    </location>
</feature>
<evidence type="ECO:0000256" key="1">
    <source>
        <dbReference type="SAM" id="Phobius"/>
    </source>
</evidence>
<proteinExistence type="predicted"/>
<dbReference type="EMBL" id="JADKPV010000001">
    <property type="protein sequence ID" value="MBF4500027.1"/>
    <property type="molecule type" value="Genomic_DNA"/>
</dbReference>
<comment type="caution">
    <text evidence="2">The sequence shown here is derived from an EMBL/GenBank/DDBJ whole genome shotgun (WGS) entry which is preliminary data.</text>
</comment>
<accession>A0A8J7G1L9</accession>
<keyword evidence="1" id="KW-1133">Transmembrane helix</keyword>
<gene>
    <name evidence="2" type="ORF">IRY55_01525</name>
</gene>
<name>A0A8J7G1L9_9BACL</name>
<evidence type="ECO:0000313" key="2">
    <source>
        <dbReference type="EMBL" id="MBF4500027.1"/>
    </source>
</evidence>
<keyword evidence="1" id="KW-0812">Transmembrane</keyword>
<dbReference type="RefSeq" id="WP_194561493.1">
    <property type="nucleotide sequence ID" value="NZ_JADKPV010000001.1"/>
</dbReference>
<organism evidence="2 3">
    <name type="scientific">Savagea serpentis</name>
    <dbReference type="NCBI Taxonomy" id="2785297"/>
    <lineage>
        <taxon>Bacteria</taxon>
        <taxon>Bacillati</taxon>
        <taxon>Bacillota</taxon>
        <taxon>Bacilli</taxon>
        <taxon>Bacillales</taxon>
        <taxon>Caryophanaceae</taxon>
        <taxon>Savagea</taxon>
    </lineage>
</organism>
<keyword evidence="1" id="KW-0472">Membrane</keyword>
<evidence type="ECO:0000313" key="3">
    <source>
        <dbReference type="Proteomes" id="UP000622653"/>
    </source>
</evidence>
<sequence>MKIFWNECKKYRSLPLLLFVLSAHFITYMLLTDYDIRMMNQGKSTASSIIVHRELVDTYGPSMTKEDWEDVKRITALYQTKLDAYVQNDVELRQLGVNTFEEWQQLIWEENERGERASALHDDWIFESNESEDFWLWQEYDRLLSFYEGNETYIEQNRHGPGHRDAASPDYYEQLYEQSTIVAQPERIFLIVRNLTTSAVLIVVLVTLLITAPVHYQDRMQRMIPLQYSTTYGRRLPFVKWLASMTVSGILTFIMIVVYAYLMERNGHLYFVDVPIRELISGEIWFDWTIGEWLWMTVVVLFFFTFVSTIVGMWIGTYAKNALQLAGGVILAVIACAAILLPLSITRLFSAWYPPFYTWVQLGSIGLFAIILLGAIVYCEKKKDVVPFE</sequence>
<keyword evidence="3" id="KW-1185">Reference proteome</keyword>
<feature type="transmembrane region" description="Helical" evidence="1">
    <location>
        <begin position="195"/>
        <end position="217"/>
    </location>
</feature>